<reference evidence="14" key="1">
    <citation type="submission" date="2019-12" db="EMBL/GenBank/DDBJ databases">
        <title>Genome sequencing and annotation of Brassica cretica.</title>
        <authorList>
            <person name="Studholme D.J."/>
            <person name="Sarris P."/>
        </authorList>
    </citation>
    <scope>NUCLEOTIDE SEQUENCE</scope>
    <source>
        <strain evidence="14">PFS-109/04</strain>
        <tissue evidence="14">Leaf</tissue>
    </source>
</reference>
<feature type="transmembrane region" description="Helical" evidence="10">
    <location>
        <begin position="476"/>
        <end position="495"/>
    </location>
</feature>
<dbReference type="GO" id="GO:0005227">
    <property type="term" value="F:calcium-activated cation channel activity"/>
    <property type="evidence" value="ECO:0007669"/>
    <property type="project" value="InterPro"/>
</dbReference>
<dbReference type="Pfam" id="PF02714">
    <property type="entry name" value="RSN1_7TM"/>
    <property type="match status" value="1"/>
</dbReference>
<feature type="domain" description="CSC1/OSCA1-like N-terminal transmembrane" evidence="12">
    <location>
        <begin position="111"/>
        <end position="189"/>
    </location>
</feature>
<evidence type="ECO:0000259" key="12">
    <source>
        <dbReference type="Pfam" id="PF13967"/>
    </source>
</evidence>
<feature type="transmembrane region" description="Helical" evidence="10">
    <location>
        <begin position="436"/>
        <end position="456"/>
    </location>
</feature>
<organism evidence="14 15">
    <name type="scientific">Brassica cretica</name>
    <name type="common">Mustard</name>
    <dbReference type="NCBI Taxonomy" id="69181"/>
    <lineage>
        <taxon>Eukaryota</taxon>
        <taxon>Viridiplantae</taxon>
        <taxon>Streptophyta</taxon>
        <taxon>Embryophyta</taxon>
        <taxon>Tracheophyta</taxon>
        <taxon>Spermatophyta</taxon>
        <taxon>Magnoliopsida</taxon>
        <taxon>eudicotyledons</taxon>
        <taxon>Gunneridae</taxon>
        <taxon>Pentapetalae</taxon>
        <taxon>rosids</taxon>
        <taxon>malvids</taxon>
        <taxon>Brassicales</taxon>
        <taxon>Brassicaceae</taxon>
        <taxon>Brassiceae</taxon>
        <taxon>Brassica</taxon>
    </lineage>
</organism>
<keyword evidence="8 10" id="KW-0472">Membrane</keyword>
<comment type="caution">
    <text evidence="14">The sequence shown here is derived from an EMBL/GenBank/DDBJ whole genome shotgun (WGS) entry which is preliminary data.</text>
</comment>
<keyword evidence="3" id="KW-0813">Transport</keyword>
<evidence type="ECO:0000256" key="1">
    <source>
        <dbReference type="ARBA" id="ARBA00004141"/>
    </source>
</evidence>
<dbReference type="AlphaFoldDB" id="A0A8S9S9I4"/>
<feature type="transmembrane region" description="Helical" evidence="10">
    <location>
        <begin position="658"/>
        <end position="678"/>
    </location>
</feature>
<protein>
    <recommendedName>
        <fullName evidence="16">CSC1-like protein ERD4</fullName>
    </recommendedName>
</protein>
<feature type="transmembrane region" description="Helical" evidence="10">
    <location>
        <begin position="110"/>
        <end position="131"/>
    </location>
</feature>
<feature type="transmembrane region" description="Helical" evidence="10">
    <location>
        <begin position="384"/>
        <end position="407"/>
    </location>
</feature>
<keyword evidence="9" id="KW-0407">Ion channel</keyword>
<evidence type="ECO:0000256" key="6">
    <source>
        <dbReference type="ARBA" id="ARBA00022989"/>
    </source>
</evidence>
<feature type="transmembrane region" description="Helical" evidence="10">
    <location>
        <begin position="169"/>
        <end position="188"/>
    </location>
</feature>
<dbReference type="Proteomes" id="UP000712600">
    <property type="component" value="Unassembled WGS sequence"/>
</dbReference>
<evidence type="ECO:0000313" key="14">
    <source>
        <dbReference type="EMBL" id="KAF3589940.1"/>
    </source>
</evidence>
<dbReference type="InterPro" id="IPR032880">
    <property type="entry name" value="CSC1/OSCA1-like_N"/>
</dbReference>
<dbReference type="InterPro" id="IPR027815">
    <property type="entry name" value="CSC1/OSCA1-like_cyt"/>
</dbReference>
<keyword evidence="6 10" id="KW-1133">Transmembrane helix</keyword>
<dbReference type="InterPro" id="IPR045122">
    <property type="entry name" value="Csc1-like"/>
</dbReference>
<feature type="domain" description="CSC1/OSCA1-like cytosolic" evidence="13">
    <location>
        <begin position="211"/>
        <end position="371"/>
    </location>
</feature>
<dbReference type="EMBL" id="QGKX02000088">
    <property type="protein sequence ID" value="KAF3589940.1"/>
    <property type="molecule type" value="Genomic_DNA"/>
</dbReference>
<evidence type="ECO:0000256" key="3">
    <source>
        <dbReference type="ARBA" id="ARBA00022448"/>
    </source>
</evidence>
<keyword evidence="5" id="KW-0106">Calcium</keyword>
<keyword evidence="7" id="KW-0406">Ion transport</keyword>
<evidence type="ECO:0008006" key="16">
    <source>
        <dbReference type="Google" id="ProtNLM"/>
    </source>
</evidence>
<feature type="transmembrane region" description="Helical" evidence="10">
    <location>
        <begin position="7"/>
        <end position="27"/>
    </location>
</feature>
<dbReference type="Pfam" id="PF14703">
    <property type="entry name" value="PHM7_cyt"/>
    <property type="match status" value="1"/>
</dbReference>
<evidence type="ECO:0000259" key="11">
    <source>
        <dbReference type="Pfam" id="PF02714"/>
    </source>
</evidence>
<evidence type="ECO:0000259" key="13">
    <source>
        <dbReference type="Pfam" id="PF14703"/>
    </source>
</evidence>
<dbReference type="PANTHER" id="PTHR13018:SF138">
    <property type="entry name" value="CSC1-LIKE PROTEIN ERD4"/>
    <property type="match status" value="1"/>
</dbReference>
<proteinExistence type="inferred from homology"/>
<accession>A0A8S9S9I4</accession>
<dbReference type="PANTHER" id="PTHR13018">
    <property type="entry name" value="PROBABLE MEMBRANE PROTEIN DUF221-RELATED"/>
    <property type="match status" value="1"/>
</dbReference>
<evidence type="ECO:0000256" key="9">
    <source>
        <dbReference type="ARBA" id="ARBA00023303"/>
    </source>
</evidence>
<feature type="transmembrane region" description="Helical" evidence="10">
    <location>
        <begin position="581"/>
        <end position="612"/>
    </location>
</feature>
<dbReference type="GO" id="GO:0005886">
    <property type="term" value="C:plasma membrane"/>
    <property type="evidence" value="ECO:0007669"/>
    <property type="project" value="TreeGrafter"/>
</dbReference>
<dbReference type="Pfam" id="PF13967">
    <property type="entry name" value="RSN1_TM"/>
    <property type="match status" value="2"/>
</dbReference>
<evidence type="ECO:0000256" key="8">
    <source>
        <dbReference type="ARBA" id="ARBA00023136"/>
    </source>
</evidence>
<evidence type="ECO:0000313" key="15">
    <source>
        <dbReference type="Proteomes" id="UP000712600"/>
    </source>
</evidence>
<comment type="similarity">
    <text evidence="2">Belongs to the CSC1 (TC 1.A.17) family.</text>
</comment>
<evidence type="ECO:0000256" key="10">
    <source>
        <dbReference type="SAM" id="Phobius"/>
    </source>
</evidence>
<evidence type="ECO:0000256" key="4">
    <source>
        <dbReference type="ARBA" id="ARBA00022692"/>
    </source>
</evidence>
<feature type="domain" description="CSC1/OSCA1-like N-terminal transmembrane" evidence="12">
    <location>
        <begin position="5"/>
        <end position="103"/>
    </location>
</feature>
<gene>
    <name evidence="14" type="ORF">F2Q69_00028486</name>
</gene>
<evidence type="ECO:0000256" key="2">
    <source>
        <dbReference type="ARBA" id="ARBA00007779"/>
    </source>
</evidence>
<dbReference type="InterPro" id="IPR003864">
    <property type="entry name" value="CSC1/OSCA1-like_7TM"/>
</dbReference>
<feature type="transmembrane region" description="Helical" evidence="10">
    <location>
        <begin position="82"/>
        <end position="103"/>
    </location>
</feature>
<feature type="transmembrane region" description="Helical" evidence="10">
    <location>
        <begin position="633"/>
        <end position="652"/>
    </location>
</feature>
<evidence type="ECO:0000256" key="5">
    <source>
        <dbReference type="ARBA" id="ARBA00022837"/>
    </source>
</evidence>
<name>A0A8S9S9I4_BRACR</name>
<feature type="domain" description="CSC1/OSCA1-like 7TM region" evidence="11">
    <location>
        <begin position="382"/>
        <end position="652"/>
    </location>
</feature>
<evidence type="ECO:0000256" key="7">
    <source>
        <dbReference type="ARBA" id="ARBA00023065"/>
    </source>
</evidence>
<keyword evidence="4 10" id="KW-0812">Transmembrane</keyword>
<sequence length="742" mass="84287">MEFEAFLLSLGTSAFIFLVLMFLFTWLSRRPGNVSIYYPTRILKEMDPWEGSSLTRNPFAWIREALTSSEQDVVKLSGVDTAVYFVFLSTGSNILSLCSFCLVDFVASDLVLGIFALSSLLILPILLPLAASDKSIKNTRNVTDTTSKGTFSQLDNLSMANITRKSSRLWAFLGAVYWISLVTYFMLWKAYKHVSTLRAQALMSADTIPEQFAILVRDIPSPPNGQTHKEFIDSFFRDIYPETFYRSLVVTENRKVNKIWEGLEGYKKKLARAEAIFAATSNRPTNKTGLLGLAGKKVDSIEYYTDLINESVAKLETEQKKVLAEKQQTAAIVFFTDRVTAALAAQSQHSQMVDTWTVTEAPEPRQILWENLNIKFYTRLIRQYLIYFIVAITILFYMIPIAFVSAITTLANLQKAIPFIKPVVKITFIRTILESYLPQIALIIFLAMLPKFLMFLSKSEGIPSRSHAVRAASGKYFYFSVLNVFIGVTLAGSLFDNLKALEQKPNSIVTVLATSLPKNATFFLTYVALKFFVGYGLELSRIIPLIIFHLKKKYLCKTEAEVKEAWYPGDLRYATRVPSDMLILTITFCYSVIAPLILVFGVIYFGLGWLILRNQALKVYVPSYESYGRMWPHIHTRILAALFLFQVVMFGYLGVKLFVWATLLVPLIVISLIFGYVCRRKFYLGFQHTALEVACRELKQSPDHEEIFRSFIPHSLSTHKPEDHQFKGAMSRYQDYAAISAA</sequence>
<comment type="subcellular location">
    <subcellularLocation>
        <location evidence="1">Membrane</location>
        <topology evidence="1">Multi-pass membrane protein</topology>
    </subcellularLocation>
</comment>